<evidence type="ECO:0000256" key="4">
    <source>
        <dbReference type="SAM" id="MobiDB-lite"/>
    </source>
</evidence>
<dbReference type="VEuPathDB" id="TriTrypDB:LtaPh_3537100"/>
<gene>
    <name evidence="6" type="ORF">LtaPh_3537100</name>
</gene>
<feature type="compositionally biased region" description="Polar residues" evidence="4">
    <location>
        <begin position="1416"/>
        <end position="1426"/>
    </location>
</feature>
<proteinExistence type="predicted"/>
<name>A0A640KTF0_LEITA</name>
<evidence type="ECO:0000259" key="5">
    <source>
        <dbReference type="PROSITE" id="PS01358"/>
    </source>
</evidence>
<evidence type="ECO:0000256" key="1">
    <source>
        <dbReference type="ARBA" id="ARBA00022723"/>
    </source>
</evidence>
<evidence type="ECO:0000256" key="3">
    <source>
        <dbReference type="ARBA" id="ARBA00022833"/>
    </source>
</evidence>
<feature type="region of interest" description="Disordered" evidence="4">
    <location>
        <begin position="1395"/>
        <end position="1432"/>
    </location>
</feature>
<keyword evidence="7" id="KW-1185">Reference proteome</keyword>
<protein>
    <recommendedName>
        <fullName evidence="5">RanBP2-type domain-containing protein</fullName>
    </recommendedName>
</protein>
<reference evidence="6" key="1">
    <citation type="submission" date="2019-11" db="EMBL/GenBank/DDBJ databases">
        <title>Leishmania tarentolae CDS.</title>
        <authorList>
            <person name="Goto Y."/>
            <person name="Yamagishi J."/>
        </authorList>
    </citation>
    <scope>NUCLEOTIDE SEQUENCE [LARGE SCALE GENOMIC DNA]</scope>
    <source>
        <strain evidence="6">Parrot Tar II</strain>
    </source>
</reference>
<sequence>MKLRKAAASTLVELYWSPESSSGVRGAARKWRAARQDCRDPYVAFVWTRRNYASASSALFACREARPSYRCHRRPRAAAQSRQFSSPRVLPPHESLEEVLRTSTPLSLSTAVTSMATQLRRNHIIGSCPRLFAEEMCSFASAAFGAAACASTESHTGVSALLNELQNAAGSTTASASLAPTGEVSAETSLWRSYMHPFERFLHSTIHARLSASNSTTLPSTFLTDGNLDGTFLNCVCQLASLTDSDATRTVAQSMEALVQRCVLRRSSCRVSSLSQMELIVQRVLEASSPMLLCAVVRACQVRTRSMDSSMSDGGGEHGNTTVAINTSRAEEDLRGGCRWHPFMSDRAIKLCLKQIVQVLTDSASGRRKGKTSSTSLVTLAERLQIQRCCLCHIPRNMDDRTRHDCAVLAMISLKQAPFTVLLAAYQYFREEGLASAVVAQRFLAHCGVCVTHATQRGVSLTTYLSPAASKAAVGALLHAQGTFLSTGRDTKQMEATMSYVAATLNALGYPHIVRSFYTAPHLTTTGTTALHLCETPHSVLTQVLLRDVQGAVVALEALGASRPEGWLSVPPAVTEAMAAVSRLVGREGSVADVNRLYLALVGFHNAGLFISYYVECVLAGVCDRMHDIGRQQGHSRKIESKKPSVQPDDLLERIIPVFRGTLCYIGDELNADIIFEIVETALQLRDYAVPLTASLVSTLRGSMELSLGLQDLLGRVDTSTHNTPFLYYYALCYARDFGVRSTFEHLAALWRVDGDAIWNRATHLSPSCQLWKCATCGRLNSDRYNYCVCSALRYSHVFCGTCGYAQDERLRQCRSCGHRLLTKASLAGAVPRKTWQCRYCEARNPARQTLLCFRCGQPTGPCIRQDSAAPATESEVSAEPTSVACECCFSGECDKSQERSGASAAAPRAAAYAAAVGVCHKCGRFKMPHAAQHSFVWVCVGCHQRRSSLERICPSCPHVECLPQAVCREPANVPRVCRHCGHEEVNPLAVLCRGCGSTTDPFAHHLDSSAATCMTERVAVAGGQASHTSAQVVLNQRQQQVHHWCFHCHHVQPLNDTLPLHLQQCSECAASCDEKGLCLLPLRVCGGCGGSLPSRHAGSAVCPYCAAYVALVTQPQKGVRDSDSAQGYWTAVTLLHTCEVLEECCARESLHKERSTHAMSTALESVTPRTSACNSGVSPGFGATTVDARAREYLQTRPIIENTLSRLRREWLNIDAATWLSMRMDVAMLLGRAVNALYPWLSASLTARRLSALLKCILTHVDDVCGVAVTSSQDTFSRSARGHFTPVEVCHECLGTHPPDLCPFSWDNGLWTCRECGSSNSNSDVCRYVCGSCLALRPVTQELLVSTCWECHACDRANVQFERYCMHCGAEREAWSTAMLPQWSFSADGALTGDVNDDSEFPSPTAVGTGEIDTRSSPQHETNGLATGKQRGDAQEHCVGLLNLKGNDHSLTLSHYEALPCGTSNASLQNTRASSSAGTPAPVRSDEIPFSPTKCPLCGLVFIEARCPLCLNHIPDIADAKGTVCEVRSRCAFIQPSGTTRSQDRIFVDEGLLKANALKEGLAVNYTAELGQFGRMEARFLRC</sequence>
<comment type="caution">
    <text evidence="6">The sequence shown here is derived from an EMBL/GenBank/DDBJ whole genome shotgun (WGS) entry which is preliminary data.</text>
</comment>
<dbReference type="PROSITE" id="PS01358">
    <property type="entry name" value="ZF_RANBP2_1"/>
    <property type="match status" value="1"/>
</dbReference>
<dbReference type="GO" id="GO:0008270">
    <property type="term" value="F:zinc ion binding"/>
    <property type="evidence" value="ECO:0007669"/>
    <property type="project" value="UniProtKB-KW"/>
</dbReference>
<feature type="domain" description="RanBP2-type" evidence="5">
    <location>
        <begin position="1350"/>
        <end position="1369"/>
    </location>
</feature>
<organism evidence="6 7">
    <name type="scientific">Leishmania tarentolae</name>
    <name type="common">Sauroleishmania tarentolae</name>
    <dbReference type="NCBI Taxonomy" id="5689"/>
    <lineage>
        <taxon>Eukaryota</taxon>
        <taxon>Discoba</taxon>
        <taxon>Euglenozoa</taxon>
        <taxon>Kinetoplastea</taxon>
        <taxon>Metakinetoplastina</taxon>
        <taxon>Trypanosomatida</taxon>
        <taxon>Trypanosomatidae</taxon>
        <taxon>Leishmaniinae</taxon>
        <taxon>Leishmania</taxon>
        <taxon>lizard Leishmania</taxon>
    </lineage>
</organism>
<dbReference type="Proteomes" id="UP000419144">
    <property type="component" value="Unassembled WGS sequence"/>
</dbReference>
<keyword evidence="1" id="KW-0479">Metal-binding</keyword>
<dbReference type="InterPro" id="IPR001876">
    <property type="entry name" value="Znf_RanBP2"/>
</dbReference>
<evidence type="ECO:0000313" key="6">
    <source>
        <dbReference type="EMBL" id="GET92886.1"/>
    </source>
</evidence>
<evidence type="ECO:0000313" key="7">
    <source>
        <dbReference type="Proteomes" id="UP000419144"/>
    </source>
</evidence>
<dbReference type="EMBL" id="BLBS01000056">
    <property type="protein sequence ID" value="GET92886.1"/>
    <property type="molecule type" value="Genomic_DNA"/>
</dbReference>
<dbReference type="OrthoDB" id="239739at2759"/>
<evidence type="ECO:0000256" key="2">
    <source>
        <dbReference type="ARBA" id="ARBA00022771"/>
    </source>
</evidence>
<accession>A0A640KTF0</accession>
<keyword evidence="3" id="KW-0862">Zinc</keyword>
<dbReference type="SMART" id="SM00547">
    <property type="entry name" value="ZnF_RBZ"/>
    <property type="match status" value="3"/>
</dbReference>
<keyword evidence="2" id="KW-0863">Zinc-finger</keyword>